<keyword evidence="4" id="KW-0255">Endonuclease</keyword>
<evidence type="ECO:0000256" key="1">
    <source>
        <dbReference type="ARBA" id="ARBA00022679"/>
    </source>
</evidence>
<proteinExistence type="predicted"/>
<organism evidence="9 10">
    <name type="scientific">Cordylochernes scorpioides</name>
    <dbReference type="NCBI Taxonomy" id="51811"/>
    <lineage>
        <taxon>Eukaryota</taxon>
        <taxon>Metazoa</taxon>
        <taxon>Ecdysozoa</taxon>
        <taxon>Arthropoda</taxon>
        <taxon>Chelicerata</taxon>
        <taxon>Arachnida</taxon>
        <taxon>Pseudoscorpiones</taxon>
        <taxon>Cheliferoidea</taxon>
        <taxon>Chernetidae</taxon>
        <taxon>Cordylochernes</taxon>
    </lineage>
</organism>
<dbReference type="Gene3D" id="3.30.420.10">
    <property type="entry name" value="Ribonuclease H-like superfamily/Ribonuclease H"/>
    <property type="match status" value="1"/>
</dbReference>
<dbReference type="CDD" id="cd01647">
    <property type="entry name" value="RT_LTR"/>
    <property type="match status" value="1"/>
</dbReference>
<dbReference type="Gene3D" id="3.10.10.10">
    <property type="entry name" value="HIV Type 1 Reverse Transcriptase, subunit A, domain 1"/>
    <property type="match status" value="1"/>
</dbReference>
<sequence>MDRPGKFGGGLAVLIKTLEIKCKEIAYNQSKPREGTTEAQAIEIYLTGKTIPIINVYHHDNISINIGLIETLSEASSDIAILLGDFNAERPTWGSPVQDNKGKRHFLPGLMKDQPYDTIIQRIKLHLDPKKKVIPQRCRFLKRIQQEGESISEYLRELKHLAINCNFVDMLGTMMRDLLCTANKAIELDRYPLPSIDEIFLKLSTSTVLSTLDLSQAYLQVMLAEEAKAVVGINTTKRLFSYKRLPYDVAVAPNQFQRIMEGLFSDLPGVACYIDDILVAGKDFEDHEQKNDRKEECPIDFASRTLTEAEKRFSQLEKKALSITFGVEKFRQYLLGRKFVLVTDNRPLIHIFSPHKPIPICASSRIKRWSLKLAAFNYIVEFRKTSDNSNVDAFSRLPLESSVRESLDEEQVLLLRKSNEVPFSFMEVANETPQDKILSIVLRNVREGNWKFTRVPRENPLTPHYKINEELSLEFGCLQWRERVVIPQKLRSLILNDLHEIHMGIIKMKMISRRAFPQTVIKEFPGGTANEEKFKIKILEFNTKMGNPREVFHEAVRRQEQFTTGCEVYFRNYATGPKREEEVPEVTSGNKEETASVHVPSCTPIPGPVAVHLPSCTPKPEAAAVQVPVRSSRPQRARKPLDRLEFSLIPKAMIMEGSGPTGRESVKDDLHTGRSLSIRNPEKAFKIKSSIKKNSRITIRELPEDLDISFGTCQTIIKHDMHLKRSPAEFVPHLLTNEQKEHRKETCKNMVEMFNSDLHWLKIVIMGDETWVYGYEPETKSQSSQWLEHGEQRFKKAKIIKSKLKCLLITFFDVKRLVHYEFVPEGKIINQHYYFDVLRRLREAVRPK</sequence>
<dbReference type="Gene3D" id="3.30.70.270">
    <property type="match status" value="1"/>
</dbReference>
<dbReference type="Pfam" id="PF17917">
    <property type="entry name" value="RT_RNaseH"/>
    <property type="match status" value="1"/>
</dbReference>
<dbReference type="Gene3D" id="3.60.10.10">
    <property type="entry name" value="Endonuclease/exonuclease/phosphatase"/>
    <property type="match status" value="1"/>
</dbReference>
<dbReference type="InterPro" id="IPR036691">
    <property type="entry name" value="Endo/exonu/phosph_ase_sf"/>
</dbReference>
<gene>
    <name evidence="9" type="ORF">LAZ67_X003560</name>
</gene>
<dbReference type="InterPro" id="IPR036397">
    <property type="entry name" value="RNaseH_sf"/>
</dbReference>
<dbReference type="PANTHER" id="PTHR37984">
    <property type="entry name" value="PROTEIN CBG26694"/>
    <property type="match status" value="1"/>
</dbReference>
<dbReference type="PANTHER" id="PTHR37984:SF5">
    <property type="entry name" value="PROTEIN NYNRIN-LIKE"/>
    <property type="match status" value="1"/>
</dbReference>
<dbReference type="EMBL" id="CP092886">
    <property type="protein sequence ID" value="UYV84797.1"/>
    <property type="molecule type" value="Genomic_DNA"/>
</dbReference>
<dbReference type="SUPFAM" id="SSF56672">
    <property type="entry name" value="DNA/RNA polymerases"/>
    <property type="match status" value="1"/>
</dbReference>
<keyword evidence="3" id="KW-0540">Nuclease</keyword>
<evidence type="ECO:0000259" key="8">
    <source>
        <dbReference type="Pfam" id="PF17917"/>
    </source>
</evidence>
<evidence type="ECO:0000256" key="5">
    <source>
        <dbReference type="ARBA" id="ARBA00022801"/>
    </source>
</evidence>
<accession>A0ABY6LXG8</accession>
<reference evidence="9 10" key="1">
    <citation type="submission" date="2022-03" db="EMBL/GenBank/DDBJ databases">
        <title>A chromosomal length assembly of Cordylochernes scorpioides.</title>
        <authorList>
            <person name="Zeh D."/>
            <person name="Zeh J."/>
        </authorList>
    </citation>
    <scope>NUCLEOTIDE SEQUENCE [LARGE SCALE GENOMIC DNA]</scope>
    <source>
        <strain evidence="9">IN4F17</strain>
        <tissue evidence="9">Whole Body</tissue>
    </source>
</reference>
<dbReference type="InterPro" id="IPR001888">
    <property type="entry name" value="Transposase_1"/>
</dbReference>
<feature type="region of interest" description="Disordered" evidence="7">
    <location>
        <begin position="580"/>
        <end position="600"/>
    </location>
</feature>
<dbReference type="CDD" id="cd09274">
    <property type="entry name" value="RNase_HI_RT_Ty3"/>
    <property type="match status" value="1"/>
</dbReference>
<dbReference type="SUPFAM" id="SSF56219">
    <property type="entry name" value="DNase I-like"/>
    <property type="match status" value="1"/>
</dbReference>
<dbReference type="InterPro" id="IPR050951">
    <property type="entry name" value="Retrovirus_Pol_polyprotein"/>
</dbReference>
<evidence type="ECO:0000256" key="2">
    <source>
        <dbReference type="ARBA" id="ARBA00022695"/>
    </source>
</evidence>
<dbReference type="InterPro" id="IPR043128">
    <property type="entry name" value="Rev_trsase/Diguanyl_cyclase"/>
</dbReference>
<keyword evidence="10" id="KW-1185">Reference proteome</keyword>
<keyword evidence="6" id="KW-0695">RNA-directed DNA polymerase</keyword>
<keyword evidence="2" id="KW-0548">Nucleotidyltransferase</keyword>
<dbReference type="InterPro" id="IPR041373">
    <property type="entry name" value="RT_RNaseH"/>
</dbReference>
<evidence type="ECO:0000313" key="9">
    <source>
        <dbReference type="EMBL" id="UYV84797.1"/>
    </source>
</evidence>
<keyword evidence="1" id="KW-0808">Transferase</keyword>
<name>A0ABY6LXG8_9ARAC</name>
<dbReference type="Proteomes" id="UP001235939">
    <property type="component" value="Chromosome X"/>
</dbReference>
<evidence type="ECO:0000256" key="3">
    <source>
        <dbReference type="ARBA" id="ARBA00022722"/>
    </source>
</evidence>
<evidence type="ECO:0000313" key="10">
    <source>
        <dbReference type="Proteomes" id="UP001235939"/>
    </source>
</evidence>
<evidence type="ECO:0000256" key="6">
    <source>
        <dbReference type="ARBA" id="ARBA00022918"/>
    </source>
</evidence>
<evidence type="ECO:0000256" key="4">
    <source>
        <dbReference type="ARBA" id="ARBA00022759"/>
    </source>
</evidence>
<feature type="domain" description="Reverse transcriptase RNase H-like" evidence="8">
    <location>
        <begin position="289"/>
        <end position="376"/>
    </location>
</feature>
<dbReference type="InterPro" id="IPR043502">
    <property type="entry name" value="DNA/RNA_pol_sf"/>
</dbReference>
<protein>
    <submittedName>
        <fullName evidence="9">K02A2.6-like</fullName>
    </submittedName>
</protein>
<keyword evidence="5" id="KW-0378">Hydrolase</keyword>
<dbReference type="Pfam" id="PF01359">
    <property type="entry name" value="Transposase_1"/>
    <property type="match status" value="1"/>
</dbReference>
<evidence type="ECO:0000256" key="7">
    <source>
        <dbReference type="SAM" id="MobiDB-lite"/>
    </source>
</evidence>